<reference evidence="2 3" key="1">
    <citation type="submission" date="2016-11" db="EMBL/GenBank/DDBJ databases">
        <authorList>
            <person name="Jaros S."/>
            <person name="Januszkiewicz K."/>
            <person name="Wedrychowicz H."/>
        </authorList>
    </citation>
    <scope>NUCLEOTIDE SEQUENCE [LARGE SCALE GENOMIC DNA]</scope>
    <source>
        <strain evidence="2 3">CGMCC 1.10681</strain>
    </source>
</reference>
<keyword evidence="1" id="KW-1133">Transmembrane helix</keyword>
<evidence type="ECO:0000313" key="3">
    <source>
        <dbReference type="Proteomes" id="UP000184184"/>
    </source>
</evidence>
<organism evidence="2 3">
    <name type="scientific">Gracilibacillus kekensis</name>
    <dbReference type="NCBI Taxonomy" id="1027249"/>
    <lineage>
        <taxon>Bacteria</taxon>
        <taxon>Bacillati</taxon>
        <taxon>Bacillota</taxon>
        <taxon>Bacilli</taxon>
        <taxon>Bacillales</taxon>
        <taxon>Bacillaceae</taxon>
        <taxon>Gracilibacillus</taxon>
    </lineage>
</organism>
<sequence>MKRKIVSFGILLVFIICLFFSLDNPVYADEKDRLDIQVDAGLDGKAKEGQGYPVTLTITNNKEDFNGDLVISLPVVNKVIPIDIAAGTTKTISFSVQDMQEMRNYQPNSNQKKKLFHLYDGDWQDGKEVRLDSNIDDLFPVYIQMDKLVIGVLSDRPDSLNYLKLTSFFGNEPEVINLDESLLPAEAQGLDVIDLLVVNDYSIAALPEQKQQAINEWIQLGGKLVTGSEPGLSQQFGSLAELLPLTINGEEEVQQINGLDHFSKESIESGQIELFKGELDEEATVLHNEKEIPLIIENTFGKGAVIQFTFDLGMSALADWQGNNSLWQSFATHPNNQNPYINDYGMRTVDRLSDFTRMFPALANLKVSTLVLLFVAYLLIVIPILYIVLKRMDRREWAWVIIPVFALVSSIGLYTVGAKDRGGAIKTNVMSVISLDEQGKGSGTGVISMLSKGSGAYTIAMDSAFNPIPHTDIYGPQPSYLDLPVLETEEDASNVHFQQVEFWSPRSVAFEQSGKDFGKIESELSYVNDTISGKVTNNFVHDLQDVYLISGNKYQEIGEMAVGESKEISFAANNKDYFQQPTEQVAYSMFGQPGQFGQQSEEQVKSELLSTAIRNEMDRNVNTPRLIGFSDQSFVPLTVNGDETNQTNHHLVMQPISIHLPDDQTSTLSTELQMPTATVESGQIYHNGMDYGERFIEASAGSYLFTYEIPTTLSERSFRIDELAIRLQNNRNGVTFSLKNTQNDSFETIDTSTTTFSENADEKYLNNNQLVVQVSAASEGTIEVPIIELEGVINP</sequence>
<evidence type="ECO:0000313" key="2">
    <source>
        <dbReference type="EMBL" id="SHM57699.1"/>
    </source>
</evidence>
<keyword evidence="3" id="KW-1185">Reference proteome</keyword>
<proteinExistence type="predicted"/>
<dbReference type="SUPFAM" id="SSF52317">
    <property type="entry name" value="Class I glutamine amidotransferase-like"/>
    <property type="match status" value="1"/>
</dbReference>
<feature type="transmembrane region" description="Helical" evidence="1">
    <location>
        <begin position="396"/>
        <end position="416"/>
    </location>
</feature>
<keyword evidence="1" id="KW-0812">Transmembrane</keyword>
<dbReference type="RefSeq" id="WP_073199326.1">
    <property type="nucleotide sequence ID" value="NZ_FRCZ01000001.1"/>
</dbReference>
<dbReference type="EMBL" id="FRCZ01000001">
    <property type="protein sequence ID" value="SHM57699.1"/>
    <property type="molecule type" value="Genomic_DNA"/>
</dbReference>
<dbReference type="Proteomes" id="UP000184184">
    <property type="component" value="Unassembled WGS sequence"/>
</dbReference>
<dbReference type="STRING" id="1027249.SAMN05216179_0505"/>
<dbReference type="OrthoDB" id="137965at2"/>
<gene>
    <name evidence="2" type="ORF">SAMN05216179_0505</name>
</gene>
<feature type="transmembrane region" description="Helical" evidence="1">
    <location>
        <begin position="367"/>
        <end position="389"/>
    </location>
</feature>
<evidence type="ECO:0000256" key="1">
    <source>
        <dbReference type="SAM" id="Phobius"/>
    </source>
</evidence>
<protein>
    <submittedName>
        <fullName evidence="2">Uncharacterized membrane protein</fullName>
    </submittedName>
</protein>
<dbReference type="Gene3D" id="3.40.50.880">
    <property type="match status" value="1"/>
</dbReference>
<name>A0A1M7JXD8_9BACI</name>
<accession>A0A1M7JXD8</accession>
<keyword evidence="1" id="KW-0472">Membrane</keyword>
<dbReference type="InterPro" id="IPR029062">
    <property type="entry name" value="Class_I_gatase-like"/>
</dbReference>
<dbReference type="AlphaFoldDB" id="A0A1M7JXD8"/>